<dbReference type="OrthoDB" id="6132759at2759"/>
<dbReference type="EMBL" id="LK052949">
    <property type="protein sequence ID" value="CDR47271.1"/>
    <property type="molecule type" value="Genomic_DNA"/>
</dbReference>
<dbReference type="InterPro" id="IPR038377">
    <property type="entry name" value="Na/Glc_symporter_sf"/>
</dbReference>
<evidence type="ECO:0000313" key="2">
    <source>
        <dbReference type="EMBL" id="CDR47271.1"/>
    </source>
</evidence>
<reference evidence="2" key="1">
    <citation type="journal article" date="2014" name="Genome Announc.">
        <title>Draft genome sequence of Rhodosporidium toruloides CECT1137, an oleaginous yeast of biotechnological interest.</title>
        <authorList>
            <person name="Morin N."/>
            <person name="Calcas X."/>
            <person name="Devillers H."/>
            <person name="Durrens P."/>
            <person name="Sherman D.J."/>
            <person name="Nicaud J.-M."/>
            <person name="Neuveglise C."/>
        </authorList>
    </citation>
    <scope>NUCLEOTIDE SEQUENCE</scope>
    <source>
        <strain evidence="2">CECT1137</strain>
    </source>
</reference>
<organism evidence="2">
    <name type="scientific">Rhodotorula toruloides</name>
    <name type="common">Yeast</name>
    <name type="synonym">Rhodosporidium toruloides</name>
    <dbReference type="NCBI Taxonomy" id="5286"/>
    <lineage>
        <taxon>Eukaryota</taxon>
        <taxon>Fungi</taxon>
        <taxon>Dikarya</taxon>
        <taxon>Basidiomycota</taxon>
        <taxon>Pucciniomycotina</taxon>
        <taxon>Microbotryomycetes</taxon>
        <taxon>Sporidiobolales</taxon>
        <taxon>Sporidiobolaceae</taxon>
        <taxon>Rhodotorula</taxon>
    </lineage>
</organism>
<protein>
    <submittedName>
        <fullName evidence="2">RHTO0S14e01332g1_1</fullName>
    </submittedName>
</protein>
<feature type="transmembrane region" description="Helical" evidence="1">
    <location>
        <begin position="139"/>
        <end position="162"/>
    </location>
</feature>
<dbReference type="GO" id="GO:0015204">
    <property type="term" value="F:urea transmembrane transporter activity"/>
    <property type="evidence" value="ECO:0007669"/>
    <property type="project" value="InterPro"/>
</dbReference>
<feature type="transmembrane region" description="Helical" evidence="1">
    <location>
        <begin position="91"/>
        <end position="119"/>
    </location>
</feature>
<gene>
    <name evidence="2" type="ORF">RHTO0S_14e01332g</name>
</gene>
<keyword evidence="1" id="KW-0472">Membrane</keyword>
<proteinExistence type="predicted"/>
<dbReference type="PANTHER" id="PTHR46154:SF2">
    <property type="entry name" value="SOLUTE SYMPORTER FAMILY TRANSPORTER (AFU_ORTHOLOGUE AFUA_6G03200)"/>
    <property type="match status" value="1"/>
</dbReference>
<dbReference type="AlphaFoldDB" id="A0A061BBF3"/>
<dbReference type="InterPro" id="IPR031155">
    <property type="entry name" value="DUR"/>
</dbReference>
<keyword evidence="1" id="KW-0812">Transmembrane</keyword>
<dbReference type="PANTHER" id="PTHR46154">
    <property type="match status" value="1"/>
</dbReference>
<keyword evidence="1" id="KW-1133">Transmembrane helix</keyword>
<accession>A0A061BBF3</accession>
<evidence type="ECO:0000256" key="1">
    <source>
        <dbReference type="SAM" id="Phobius"/>
    </source>
</evidence>
<dbReference type="GO" id="GO:0005886">
    <property type="term" value="C:plasma membrane"/>
    <property type="evidence" value="ECO:0007669"/>
    <property type="project" value="TreeGrafter"/>
</dbReference>
<name>A0A061BBF3_RHOTO</name>
<sequence length="207" mass="21885">MIFLTRLQGRFTRLDPNSATEFATALRTVKPGLICCGIVSTWTWLATLLQSSAATYSSGLSTCAAKIKQNANGTVTFPEIARAGYGWPCHLLFTSFFLICAHIVTGSLVLGASATINALTGANIIATNFLLPLGMPPAAVTIVGDGGVIAILLVVFMAATFACSAELIRGLVTCHPRHHRSVPPVVRPFTSTCKQNLLSLPRSADPL</sequence>
<dbReference type="Gene3D" id="1.20.1730.10">
    <property type="entry name" value="Sodium/glucose cotransporter"/>
    <property type="match status" value="1"/>
</dbReference>